<evidence type="ECO:0000256" key="2">
    <source>
        <dbReference type="SAM" id="Phobius"/>
    </source>
</evidence>
<comment type="caution">
    <text evidence="4">The sequence shown here is derived from an EMBL/GenBank/DDBJ whole genome shotgun (WGS) entry which is preliminary data.</text>
</comment>
<dbReference type="OrthoDB" id="1933168at2759"/>
<dbReference type="InterPro" id="IPR025520">
    <property type="entry name" value="DUF4408"/>
</dbReference>
<keyword evidence="2" id="KW-0812">Transmembrane</keyword>
<gene>
    <name evidence="4" type="ORF">Cgig2_003345</name>
</gene>
<proteinExistence type="predicted"/>
<name>A0A9Q1K0K5_9CARY</name>
<keyword evidence="5" id="KW-1185">Reference proteome</keyword>
<feature type="region of interest" description="Disordered" evidence="1">
    <location>
        <begin position="77"/>
        <end position="96"/>
    </location>
</feature>
<dbReference type="PANTHER" id="PTHR33098:SF75">
    <property type="entry name" value="DUF4408 DOMAIN PROTEIN"/>
    <property type="match status" value="1"/>
</dbReference>
<feature type="transmembrane region" description="Helical" evidence="2">
    <location>
        <begin position="56"/>
        <end position="73"/>
    </location>
</feature>
<keyword evidence="2" id="KW-1133">Transmembrane helix</keyword>
<dbReference type="Pfam" id="PF05553">
    <property type="entry name" value="DUF761"/>
    <property type="match status" value="1"/>
</dbReference>
<feature type="compositionally biased region" description="Basic and acidic residues" evidence="1">
    <location>
        <begin position="305"/>
        <end position="317"/>
    </location>
</feature>
<dbReference type="EMBL" id="JAKOGI010000446">
    <property type="protein sequence ID" value="KAJ8434906.1"/>
    <property type="molecule type" value="Genomic_DNA"/>
</dbReference>
<evidence type="ECO:0000313" key="4">
    <source>
        <dbReference type="EMBL" id="KAJ8434906.1"/>
    </source>
</evidence>
<keyword evidence="2" id="KW-0472">Membrane</keyword>
<feature type="transmembrane region" description="Helical" evidence="2">
    <location>
        <begin position="12"/>
        <end position="36"/>
    </location>
</feature>
<feature type="compositionally biased region" description="Basic residues" evidence="1">
    <location>
        <begin position="226"/>
        <end position="235"/>
    </location>
</feature>
<feature type="region of interest" description="Disordered" evidence="1">
    <location>
        <begin position="203"/>
        <end position="236"/>
    </location>
</feature>
<dbReference type="Proteomes" id="UP001153076">
    <property type="component" value="Unassembled WGS sequence"/>
</dbReference>
<sequence length="349" mass="39031">MATVNTLIHSLKIILISSGALFIVALLSLSLNPLLATSASEFPTLWSTLSAWLRPPYLYVIINGIIITIAASSRMHQHHAPSPEDTLPNMAPPPQHHVRTEQFSLYESGSGSLAEVEGSYYGGVSVKDVDVEVVKSVVSAEIEARESRIVEEVKAPVVEFEIAEAEIGDEIEESSSVADEISMWTPPLARQQPVPLEFFSERPPASSRFGHHRRPAKASPGEGGKALRRVAKPKRHETLENTWKAITEGRAMPLTRHLKKSDTWENHSRDINFLDSSSDDPAVKKSETFNDRTNYAPPPVPGSRLKKEPSPSQDDLNRRVEAFIKKFNEEMRLQRQQSIEQFMDRINRI</sequence>
<evidence type="ECO:0000259" key="3">
    <source>
        <dbReference type="Pfam" id="PF14364"/>
    </source>
</evidence>
<evidence type="ECO:0000313" key="5">
    <source>
        <dbReference type="Proteomes" id="UP001153076"/>
    </source>
</evidence>
<evidence type="ECO:0000256" key="1">
    <source>
        <dbReference type="SAM" id="MobiDB-lite"/>
    </source>
</evidence>
<reference evidence="4" key="1">
    <citation type="submission" date="2022-04" db="EMBL/GenBank/DDBJ databases">
        <title>Carnegiea gigantea Genome sequencing and assembly v2.</title>
        <authorList>
            <person name="Copetti D."/>
            <person name="Sanderson M.J."/>
            <person name="Burquez A."/>
            <person name="Wojciechowski M.F."/>
        </authorList>
    </citation>
    <scope>NUCLEOTIDE SEQUENCE</scope>
    <source>
        <strain evidence="4">SGP5-SGP5p</strain>
        <tissue evidence="4">Aerial part</tissue>
    </source>
</reference>
<dbReference type="PANTHER" id="PTHR33098">
    <property type="entry name" value="COTTON FIBER (DUF761)"/>
    <property type="match status" value="1"/>
</dbReference>
<organism evidence="4 5">
    <name type="scientific">Carnegiea gigantea</name>
    <dbReference type="NCBI Taxonomy" id="171969"/>
    <lineage>
        <taxon>Eukaryota</taxon>
        <taxon>Viridiplantae</taxon>
        <taxon>Streptophyta</taxon>
        <taxon>Embryophyta</taxon>
        <taxon>Tracheophyta</taxon>
        <taxon>Spermatophyta</taxon>
        <taxon>Magnoliopsida</taxon>
        <taxon>eudicotyledons</taxon>
        <taxon>Gunneridae</taxon>
        <taxon>Pentapetalae</taxon>
        <taxon>Caryophyllales</taxon>
        <taxon>Cactineae</taxon>
        <taxon>Cactaceae</taxon>
        <taxon>Cactoideae</taxon>
        <taxon>Echinocereeae</taxon>
        <taxon>Carnegiea</taxon>
    </lineage>
</organism>
<feature type="domain" description="DUF4408" evidence="3">
    <location>
        <begin position="43"/>
        <end position="74"/>
    </location>
</feature>
<feature type="region of interest" description="Disordered" evidence="1">
    <location>
        <begin position="270"/>
        <end position="317"/>
    </location>
</feature>
<feature type="compositionally biased region" description="Basic and acidic residues" evidence="1">
    <location>
        <begin position="281"/>
        <end position="290"/>
    </location>
</feature>
<dbReference type="Pfam" id="PF14364">
    <property type="entry name" value="DUF4408"/>
    <property type="match status" value="1"/>
</dbReference>
<accession>A0A9Q1K0K5</accession>
<dbReference type="AlphaFoldDB" id="A0A9Q1K0K5"/>
<dbReference type="InterPro" id="IPR008480">
    <property type="entry name" value="DUF761_pln"/>
</dbReference>
<protein>
    <recommendedName>
        <fullName evidence="3">DUF4408 domain-containing protein</fullName>
    </recommendedName>
</protein>